<accession>A0A2P4XZ81</accession>
<evidence type="ECO:0000313" key="8">
    <source>
        <dbReference type="EMBL" id="POM70866.1"/>
    </source>
</evidence>
<keyword evidence="1" id="KW-0808">Transferase</keyword>
<evidence type="ECO:0000259" key="7">
    <source>
        <dbReference type="Pfam" id="PF17917"/>
    </source>
</evidence>
<keyword evidence="5" id="KW-0378">Hydrolase</keyword>
<dbReference type="GO" id="GO:0016787">
    <property type="term" value="F:hydrolase activity"/>
    <property type="evidence" value="ECO:0007669"/>
    <property type="project" value="UniProtKB-KW"/>
</dbReference>
<evidence type="ECO:0000256" key="2">
    <source>
        <dbReference type="ARBA" id="ARBA00022695"/>
    </source>
</evidence>
<sequence>MDQHAFLHLNSALQQAPVLALPDYSKRFVVTTDASGFCCGAVLSQAQGDVDHPKLSRHEINWPTHEKGLFTIKLALSKWRHYLYGVEFDVFTDNSACKWFLSHPNVSGKLARWIDFFGQYSFVLHHVKGSSNVVADALSRVENPISRSYEPDGKIVPVDHTAKVLALRELSIRDLGIICDVSPFSWGGVAKACPIGVPQAITKIQASQLTMVKLQLNKATKRKILRGYQRDPLYKNSIKPSPPDTHDLPEVGTIRKMDGLLFVADTM</sequence>
<proteinExistence type="predicted"/>
<keyword evidence="9" id="KW-1185">Reference proteome</keyword>
<dbReference type="Pfam" id="PF17917">
    <property type="entry name" value="RT_RNaseH"/>
    <property type="match status" value="1"/>
</dbReference>
<evidence type="ECO:0000256" key="3">
    <source>
        <dbReference type="ARBA" id="ARBA00022722"/>
    </source>
</evidence>
<dbReference type="EMBL" id="NCKW01006739">
    <property type="protein sequence ID" value="POM70866.1"/>
    <property type="molecule type" value="Genomic_DNA"/>
</dbReference>
<dbReference type="Proteomes" id="UP000237271">
    <property type="component" value="Unassembled WGS sequence"/>
</dbReference>
<evidence type="ECO:0000256" key="4">
    <source>
        <dbReference type="ARBA" id="ARBA00022759"/>
    </source>
</evidence>
<evidence type="ECO:0000256" key="1">
    <source>
        <dbReference type="ARBA" id="ARBA00022679"/>
    </source>
</evidence>
<dbReference type="CDD" id="cd09274">
    <property type="entry name" value="RNase_HI_RT_Ty3"/>
    <property type="match status" value="1"/>
</dbReference>
<keyword evidence="2" id="KW-0548">Nucleotidyltransferase</keyword>
<dbReference type="PANTHER" id="PTHR34072:SF41">
    <property type="entry name" value="REVERSE TRANSCRIPTASE_RETROTRANSPOSON-DERIVED PROTEIN RNASE H-LIKE DOMAIN-CONTAINING PROTEIN"/>
    <property type="match status" value="1"/>
</dbReference>
<dbReference type="AlphaFoldDB" id="A0A2P4XZ81"/>
<organism evidence="8 9">
    <name type="scientific">Phytophthora palmivora</name>
    <dbReference type="NCBI Taxonomy" id="4796"/>
    <lineage>
        <taxon>Eukaryota</taxon>
        <taxon>Sar</taxon>
        <taxon>Stramenopiles</taxon>
        <taxon>Oomycota</taxon>
        <taxon>Peronosporomycetes</taxon>
        <taxon>Peronosporales</taxon>
        <taxon>Peronosporaceae</taxon>
        <taxon>Phytophthora</taxon>
    </lineage>
</organism>
<gene>
    <name evidence="8" type="ORF">PHPALM_12646</name>
</gene>
<evidence type="ECO:0000313" key="9">
    <source>
        <dbReference type="Proteomes" id="UP000237271"/>
    </source>
</evidence>
<dbReference type="SUPFAM" id="SSF56672">
    <property type="entry name" value="DNA/RNA polymerases"/>
    <property type="match status" value="1"/>
</dbReference>
<name>A0A2P4XZ81_9STRA</name>
<evidence type="ECO:0000256" key="6">
    <source>
        <dbReference type="ARBA" id="ARBA00022918"/>
    </source>
</evidence>
<dbReference type="OrthoDB" id="111931at2759"/>
<dbReference type="InterPro" id="IPR043502">
    <property type="entry name" value="DNA/RNA_pol_sf"/>
</dbReference>
<keyword evidence="4" id="KW-0255">Endonuclease</keyword>
<feature type="domain" description="Reverse transcriptase RNase H-like" evidence="7">
    <location>
        <begin position="23"/>
        <end position="120"/>
    </location>
</feature>
<dbReference type="GO" id="GO:0003964">
    <property type="term" value="F:RNA-directed DNA polymerase activity"/>
    <property type="evidence" value="ECO:0007669"/>
    <property type="project" value="UniProtKB-KW"/>
</dbReference>
<dbReference type="GO" id="GO:0004519">
    <property type="term" value="F:endonuclease activity"/>
    <property type="evidence" value="ECO:0007669"/>
    <property type="project" value="UniProtKB-KW"/>
</dbReference>
<protein>
    <submittedName>
        <fullName evidence="8">Polyprotein</fullName>
    </submittedName>
</protein>
<evidence type="ECO:0000256" key="5">
    <source>
        <dbReference type="ARBA" id="ARBA00022801"/>
    </source>
</evidence>
<reference evidence="8 9" key="1">
    <citation type="journal article" date="2017" name="Genome Biol. Evol.">
        <title>Phytophthora megakarya and P. palmivora, closely related causal agents of cacao black pod rot, underwent increases in genome sizes and gene numbers by different mechanisms.</title>
        <authorList>
            <person name="Ali S.S."/>
            <person name="Shao J."/>
            <person name="Lary D.J."/>
            <person name="Kronmiller B."/>
            <person name="Shen D."/>
            <person name="Strem M.D."/>
            <person name="Amoako-Attah I."/>
            <person name="Akrofi A.Y."/>
            <person name="Begoude B.A."/>
            <person name="Ten Hoopen G.M."/>
            <person name="Coulibaly K."/>
            <person name="Kebe B.I."/>
            <person name="Melnick R.L."/>
            <person name="Guiltinan M.J."/>
            <person name="Tyler B.M."/>
            <person name="Meinhardt L.W."/>
            <person name="Bailey B.A."/>
        </authorList>
    </citation>
    <scope>NUCLEOTIDE SEQUENCE [LARGE SCALE GENOMIC DNA]</scope>
    <source>
        <strain evidence="9">sbr112.9</strain>
    </source>
</reference>
<comment type="caution">
    <text evidence="8">The sequence shown here is derived from an EMBL/GenBank/DDBJ whole genome shotgun (WGS) entry which is preliminary data.</text>
</comment>
<dbReference type="PANTHER" id="PTHR34072">
    <property type="entry name" value="ENZYMATIC POLYPROTEIN-RELATED"/>
    <property type="match status" value="1"/>
</dbReference>
<keyword evidence="6" id="KW-0695">RNA-directed DNA polymerase</keyword>
<keyword evidence="3" id="KW-0540">Nuclease</keyword>
<dbReference type="InterPro" id="IPR041373">
    <property type="entry name" value="RT_RNaseH"/>
</dbReference>